<feature type="compositionally biased region" description="Basic and acidic residues" evidence="1">
    <location>
        <begin position="156"/>
        <end position="166"/>
    </location>
</feature>
<feature type="compositionally biased region" description="Acidic residues" evidence="1">
    <location>
        <begin position="167"/>
        <end position="177"/>
    </location>
</feature>
<reference evidence="2" key="1">
    <citation type="submission" date="2023-06" db="EMBL/GenBank/DDBJ databases">
        <authorList>
            <consortium name="Lawrence Berkeley National Laboratory"/>
            <person name="Ahrendt S."/>
            <person name="Sahu N."/>
            <person name="Indic B."/>
            <person name="Wong-Bajracharya J."/>
            <person name="Merenyi Z."/>
            <person name="Ke H.-M."/>
            <person name="Monk M."/>
            <person name="Kocsube S."/>
            <person name="Drula E."/>
            <person name="Lipzen A."/>
            <person name="Balint B."/>
            <person name="Henrissat B."/>
            <person name="Andreopoulos B."/>
            <person name="Martin F.M."/>
            <person name="Harder C.B."/>
            <person name="Rigling D."/>
            <person name="Ford K.L."/>
            <person name="Foster G.D."/>
            <person name="Pangilinan J."/>
            <person name="Papanicolaou A."/>
            <person name="Barry K."/>
            <person name="LaButti K."/>
            <person name="Viragh M."/>
            <person name="Koriabine M."/>
            <person name="Yan M."/>
            <person name="Riley R."/>
            <person name="Champramary S."/>
            <person name="Plett K.L."/>
            <person name="Tsai I.J."/>
            <person name="Slot J."/>
            <person name="Sipos G."/>
            <person name="Plett J."/>
            <person name="Nagy L.G."/>
            <person name="Grigoriev I.V."/>
        </authorList>
    </citation>
    <scope>NUCLEOTIDE SEQUENCE</scope>
    <source>
        <strain evidence="2">HWK02</strain>
    </source>
</reference>
<evidence type="ECO:0000256" key="1">
    <source>
        <dbReference type="SAM" id="MobiDB-lite"/>
    </source>
</evidence>
<feature type="compositionally biased region" description="Basic and acidic residues" evidence="1">
    <location>
        <begin position="101"/>
        <end position="120"/>
    </location>
</feature>
<proteinExistence type="predicted"/>
<feature type="compositionally biased region" description="Acidic residues" evidence="1">
    <location>
        <begin position="121"/>
        <end position="132"/>
    </location>
</feature>
<protein>
    <submittedName>
        <fullName evidence="2">Uncharacterized protein</fullName>
    </submittedName>
</protein>
<dbReference type="AlphaFoldDB" id="A0AA39PYY5"/>
<organism evidence="2 3">
    <name type="scientific">Armillaria luteobubalina</name>
    <dbReference type="NCBI Taxonomy" id="153913"/>
    <lineage>
        <taxon>Eukaryota</taxon>
        <taxon>Fungi</taxon>
        <taxon>Dikarya</taxon>
        <taxon>Basidiomycota</taxon>
        <taxon>Agaricomycotina</taxon>
        <taxon>Agaricomycetes</taxon>
        <taxon>Agaricomycetidae</taxon>
        <taxon>Agaricales</taxon>
        <taxon>Marasmiineae</taxon>
        <taxon>Physalacriaceae</taxon>
        <taxon>Armillaria</taxon>
    </lineage>
</organism>
<feature type="region of interest" description="Disordered" evidence="1">
    <location>
        <begin position="94"/>
        <end position="182"/>
    </location>
</feature>
<evidence type="ECO:0000313" key="2">
    <source>
        <dbReference type="EMBL" id="KAK0493021.1"/>
    </source>
</evidence>
<accession>A0AA39PYY5</accession>
<gene>
    <name evidence="2" type="ORF">EDD18DRAFT_1108613</name>
</gene>
<keyword evidence="3" id="KW-1185">Reference proteome</keyword>
<feature type="compositionally biased region" description="Basic and acidic residues" evidence="1">
    <location>
        <begin position="133"/>
        <end position="148"/>
    </location>
</feature>
<dbReference type="Proteomes" id="UP001175228">
    <property type="component" value="Unassembled WGS sequence"/>
</dbReference>
<sequence length="525" mass="60268">MGACNLPFPALQRSYTSACLLIGMRPSFYSKSFQASIEDAFQRLQDFPKPPKDADKESLALYAKIHKSLAVSMSDIVDYFDDIAPYANQDEISDIEMSDAQIDKDGDTEVRRDCAGRDGGEGEPVEQEEEQEQERAGQEKDGADQERAEQEEEQEQERAEREKDDADSGADEEEEEAMQTKDNKATVIAREFIEVLYTKVGLQCTLDHFRSTIVPSAKPVRLQGKRPTLLDEDKLAFQRLCYRFPQTTTQEIEYIFKSYSNHLIVFAETCKQAAAITKKTNLESRIRELDKASSNPLQLVQPAHPSHSQLLFKLHDLEASRSFVNFVIRTIIAIRFAQDYKSWPLSEKKNYHKDLFNSYYKSQITQIGNQHAGNDRDKRLERLFKTFKGQHEKVVAARNHLDRLYRIFGVTLFLDPFWQLASGLDAPKHSRPFGKIIALLEQDLEPVNIKVRLVSEFEREVSDGLRDADDVPRYNEVNEDAYNFRMHMLGHQSRNRKFLFKAIKALGGKEVLEFVQDFVTKPSAV</sequence>
<name>A0AA39PYY5_9AGAR</name>
<evidence type="ECO:0000313" key="3">
    <source>
        <dbReference type="Proteomes" id="UP001175228"/>
    </source>
</evidence>
<dbReference type="EMBL" id="JAUEPU010000027">
    <property type="protein sequence ID" value="KAK0493021.1"/>
    <property type="molecule type" value="Genomic_DNA"/>
</dbReference>
<comment type="caution">
    <text evidence="2">The sequence shown here is derived from an EMBL/GenBank/DDBJ whole genome shotgun (WGS) entry which is preliminary data.</text>
</comment>